<keyword evidence="1" id="KW-0812">Transmembrane</keyword>
<evidence type="ECO:0000313" key="2">
    <source>
        <dbReference type="EMBL" id="VFJ86373.1"/>
    </source>
</evidence>
<dbReference type="EMBL" id="CAADFG010000001">
    <property type="protein sequence ID" value="VFJ86373.1"/>
    <property type="molecule type" value="Genomic_DNA"/>
</dbReference>
<accession>A0A450USL5</accession>
<dbReference type="EMBL" id="CAADFI010000001">
    <property type="protein sequence ID" value="VFJ88227.1"/>
    <property type="molecule type" value="Genomic_DNA"/>
</dbReference>
<organism evidence="4">
    <name type="scientific">Candidatus Kentrum eta</name>
    <dbReference type="NCBI Taxonomy" id="2126337"/>
    <lineage>
        <taxon>Bacteria</taxon>
        <taxon>Pseudomonadati</taxon>
        <taxon>Pseudomonadota</taxon>
        <taxon>Gammaproteobacteria</taxon>
        <taxon>Candidatus Kentrum</taxon>
    </lineage>
</organism>
<reference evidence="4" key="1">
    <citation type="submission" date="2019-02" db="EMBL/GenBank/DDBJ databases">
        <authorList>
            <person name="Gruber-Vodicka R. H."/>
            <person name="Seah K. B. B."/>
        </authorList>
    </citation>
    <scope>NUCLEOTIDE SEQUENCE</scope>
    <source>
        <strain evidence="4">BECK_SA2B12</strain>
        <strain evidence="2">BECK_SA2B15</strain>
        <strain evidence="3">BECK_SA2B20</strain>
    </source>
</reference>
<keyword evidence="1" id="KW-0472">Membrane</keyword>
<dbReference type="AlphaFoldDB" id="A0A450USL5"/>
<name>A0A450USL5_9GAMM</name>
<feature type="transmembrane region" description="Helical" evidence="1">
    <location>
        <begin position="6"/>
        <end position="31"/>
    </location>
</feature>
<evidence type="ECO:0000313" key="3">
    <source>
        <dbReference type="EMBL" id="VFJ88227.1"/>
    </source>
</evidence>
<protein>
    <submittedName>
        <fullName evidence="4">Uncharacterized protein</fullName>
    </submittedName>
</protein>
<evidence type="ECO:0000313" key="4">
    <source>
        <dbReference type="EMBL" id="VFJ95450.1"/>
    </source>
</evidence>
<evidence type="ECO:0000256" key="1">
    <source>
        <dbReference type="SAM" id="Phobius"/>
    </source>
</evidence>
<proteinExistence type="predicted"/>
<gene>
    <name evidence="2" type="ORF">BECKH772A_GA0070896_1000131</name>
    <name evidence="3" type="ORF">BECKH772B_GA0070898_1000123</name>
    <name evidence="4" type="ORF">BECKH772C_GA0070978_1000231</name>
</gene>
<sequence length="60" mass="6378">MEADVIYPILAGALTAFVVFIAPLILIYHLVGDVKGTADNSRAKLANTGETRLKPYSATS</sequence>
<keyword evidence="1" id="KW-1133">Transmembrane helix</keyword>
<dbReference type="EMBL" id="CAADFJ010000002">
    <property type="protein sequence ID" value="VFJ95450.1"/>
    <property type="molecule type" value="Genomic_DNA"/>
</dbReference>